<sequence length="273" mass="30463">SDIKLINVSISIQNNEPLTNVSVYYIDSSNNTDTINHRIFFDDSYSGATGDNINIDLMTVVNSKLSSENRLAYGLLIDVWGINSSICTGDIEINTTEALHVFNKTAISKLNIRVLGDGATISDAIVTIKSNSTILGNIVTTTLTSDKNRDSYAFSNNDLPFMFLSGYYYNFSVRWEGASIQDTFNVSGPDPNQWAPNTHVGWYNYSLLKYNFTLEFDIDMGAIDPSEYKLKFDNLISPEDVVWGNNVSVQVFFNKTEDNWLTDSAVTVPFPSI</sequence>
<feature type="non-terminal residue" evidence="1">
    <location>
        <position position="1"/>
    </location>
</feature>
<evidence type="ECO:0000313" key="1">
    <source>
        <dbReference type="EMBL" id="GAG79735.1"/>
    </source>
</evidence>
<dbReference type="AlphaFoldDB" id="X1ABB2"/>
<accession>X1ABB2</accession>
<reference evidence="1" key="1">
    <citation type="journal article" date="2014" name="Front. Microbiol.">
        <title>High frequency of phylogenetically diverse reductive dehalogenase-homologous genes in deep subseafloor sedimentary metagenomes.</title>
        <authorList>
            <person name="Kawai M."/>
            <person name="Futagami T."/>
            <person name="Toyoda A."/>
            <person name="Takaki Y."/>
            <person name="Nishi S."/>
            <person name="Hori S."/>
            <person name="Arai W."/>
            <person name="Tsubouchi T."/>
            <person name="Morono Y."/>
            <person name="Uchiyama I."/>
            <person name="Ito T."/>
            <person name="Fujiyama A."/>
            <person name="Inagaki F."/>
            <person name="Takami H."/>
        </authorList>
    </citation>
    <scope>NUCLEOTIDE SEQUENCE</scope>
    <source>
        <strain evidence="1">Expedition CK06-06</strain>
    </source>
</reference>
<protein>
    <submittedName>
        <fullName evidence="1">Uncharacterized protein</fullName>
    </submittedName>
</protein>
<dbReference type="EMBL" id="BART01016282">
    <property type="protein sequence ID" value="GAG79735.1"/>
    <property type="molecule type" value="Genomic_DNA"/>
</dbReference>
<proteinExistence type="predicted"/>
<name>X1ABB2_9ZZZZ</name>
<comment type="caution">
    <text evidence="1">The sequence shown here is derived from an EMBL/GenBank/DDBJ whole genome shotgun (WGS) entry which is preliminary data.</text>
</comment>
<organism evidence="1">
    <name type="scientific">marine sediment metagenome</name>
    <dbReference type="NCBI Taxonomy" id="412755"/>
    <lineage>
        <taxon>unclassified sequences</taxon>
        <taxon>metagenomes</taxon>
        <taxon>ecological metagenomes</taxon>
    </lineage>
</organism>
<gene>
    <name evidence="1" type="ORF">S01H4_31357</name>
</gene>